<evidence type="ECO:0000256" key="1">
    <source>
        <dbReference type="SAM" id="MobiDB-lite"/>
    </source>
</evidence>
<dbReference type="Proteomes" id="UP000789405">
    <property type="component" value="Unassembled WGS sequence"/>
</dbReference>
<evidence type="ECO:0000313" key="2">
    <source>
        <dbReference type="EMBL" id="CAG8726117.1"/>
    </source>
</evidence>
<proteinExistence type="predicted"/>
<reference evidence="2" key="1">
    <citation type="submission" date="2021-06" db="EMBL/GenBank/DDBJ databases">
        <authorList>
            <person name="Kallberg Y."/>
            <person name="Tangrot J."/>
            <person name="Rosling A."/>
        </authorList>
    </citation>
    <scope>NUCLEOTIDE SEQUENCE</scope>
    <source>
        <strain evidence="2">MA453B</strain>
    </source>
</reference>
<name>A0A9N9NF21_9GLOM</name>
<protein>
    <submittedName>
        <fullName evidence="2">20204_t:CDS:1</fullName>
    </submittedName>
</protein>
<sequence>MRKERGVLVYRLLTTAKIPLSVISSDEVYTLIHALLTLRTAVAYTLHNILAHLDESSSGQSSDKTTSTIDKPRRKKKK</sequence>
<dbReference type="EMBL" id="CAJVPY010011323">
    <property type="protein sequence ID" value="CAG8726117.1"/>
    <property type="molecule type" value="Genomic_DNA"/>
</dbReference>
<feature type="region of interest" description="Disordered" evidence="1">
    <location>
        <begin position="55"/>
        <end position="78"/>
    </location>
</feature>
<keyword evidence="3" id="KW-1185">Reference proteome</keyword>
<dbReference type="AlphaFoldDB" id="A0A9N9NF21"/>
<evidence type="ECO:0000313" key="3">
    <source>
        <dbReference type="Proteomes" id="UP000789405"/>
    </source>
</evidence>
<dbReference type="OrthoDB" id="2387492at2759"/>
<accession>A0A9N9NF21</accession>
<feature type="compositionally biased region" description="Low complexity" evidence="1">
    <location>
        <begin position="56"/>
        <end position="68"/>
    </location>
</feature>
<gene>
    <name evidence="2" type="ORF">DERYTH_LOCUS14733</name>
</gene>
<feature type="non-terminal residue" evidence="2">
    <location>
        <position position="1"/>
    </location>
</feature>
<comment type="caution">
    <text evidence="2">The sequence shown here is derived from an EMBL/GenBank/DDBJ whole genome shotgun (WGS) entry which is preliminary data.</text>
</comment>
<organism evidence="2 3">
    <name type="scientific">Dentiscutata erythropus</name>
    <dbReference type="NCBI Taxonomy" id="1348616"/>
    <lineage>
        <taxon>Eukaryota</taxon>
        <taxon>Fungi</taxon>
        <taxon>Fungi incertae sedis</taxon>
        <taxon>Mucoromycota</taxon>
        <taxon>Glomeromycotina</taxon>
        <taxon>Glomeromycetes</taxon>
        <taxon>Diversisporales</taxon>
        <taxon>Gigasporaceae</taxon>
        <taxon>Dentiscutata</taxon>
    </lineage>
</organism>